<keyword evidence="4" id="KW-1185">Reference proteome</keyword>
<organism evidence="3 4">
    <name type="scientific">Scylla paramamosain</name>
    <name type="common">Mud crab</name>
    <dbReference type="NCBI Taxonomy" id="85552"/>
    <lineage>
        <taxon>Eukaryota</taxon>
        <taxon>Metazoa</taxon>
        <taxon>Ecdysozoa</taxon>
        <taxon>Arthropoda</taxon>
        <taxon>Crustacea</taxon>
        <taxon>Multicrustacea</taxon>
        <taxon>Malacostraca</taxon>
        <taxon>Eumalacostraca</taxon>
        <taxon>Eucarida</taxon>
        <taxon>Decapoda</taxon>
        <taxon>Pleocyemata</taxon>
        <taxon>Brachyura</taxon>
        <taxon>Eubrachyura</taxon>
        <taxon>Portunoidea</taxon>
        <taxon>Portunidae</taxon>
        <taxon>Portuninae</taxon>
        <taxon>Scylla</taxon>
    </lineage>
</organism>
<accession>A0AAW0UJE4</accession>
<dbReference type="EMBL" id="JARAKH010000011">
    <property type="protein sequence ID" value="KAK8399785.1"/>
    <property type="molecule type" value="Genomic_DNA"/>
</dbReference>
<proteinExistence type="predicted"/>
<protein>
    <submittedName>
        <fullName evidence="3">Uncharacterized protein</fullName>
    </submittedName>
</protein>
<keyword evidence="1" id="KW-1133">Transmembrane helix</keyword>
<keyword evidence="2" id="KW-0732">Signal</keyword>
<feature type="transmembrane region" description="Helical" evidence="1">
    <location>
        <begin position="197"/>
        <end position="219"/>
    </location>
</feature>
<evidence type="ECO:0000313" key="3">
    <source>
        <dbReference type="EMBL" id="KAK8399785.1"/>
    </source>
</evidence>
<reference evidence="3 4" key="1">
    <citation type="submission" date="2023-03" db="EMBL/GenBank/DDBJ databases">
        <title>High-quality genome of Scylla paramamosain provides insights in environmental adaptation.</title>
        <authorList>
            <person name="Zhang L."/>
        </authorList>
    </citation>
    <scope>NUCLEOTIDE SEQUENCE [LARGE SCALE GENOMIC DNA]</scope>
    <source>
        <strain evidence="3">LZ_2023a</strain>
        <tissue evidence="3">Muscle</tissue>
    </source>
</reference>
<feature type="signal peptide" evidence="2">
    <location>
        <begin position="1"/>
        <end position="23"/>
    </location>
</feature>
<sequence length="247" mass="27106">MWLYRSPLVVVVVASVWMKTVWAKTDSYPQRKHFTVYGCQNAKTQLQNIRVGYLKNKIGGFFIGLSGTYSRTETSFVTSSSPVCMLPPDVLFRALPAPKTRDQVTLTFHPFEDPELASGKGNLTGIEVDNAKEQVRSSEKKTGNVTCDFSLSDVLELQMSGYGFISCQGDAAASKLWREWQEEVRMVEEKAARTKTVIITGVACGTGAVVVAFLACIMYRICSGGPAPYQSGRRPSNTSGMRTASTT</sequence>
<comment type="caution">
    <text evidence="3">The sequence shown here is derived from an EMBL/GenBank/DDBJ whole genome shotgun (WGS) entry which is preliminary data.</text>
</comment>
<keyword evidence="1" id="KW-0472">Membrane</keyword>
<dbReference type="AlphaFoldDB" id="A0AAW0UJE4"/>
<name>A0AAW0UJE4_SCYPA</name>
<keyword evidence="1" id="KW-0812">Transmembrane</keyword>
<evidence type="ECO:0000313" key="4">
    <source>
        <dbReference type="Proteomes" id="UP001487740"/>
    </source>
</evidence>
<evidence type="ECO:0000256" key="1">
    <source>
        <dbReference type="SAM" id="Phobius"/>
    </source>
</evidence>
<evidence type="ECO:0000256" key="2">
    <source>
        <dbReference type="SAM" id="SignalP"/>
    </source>
</evidence>
<gene>
    <name evidence="3" type="ORF">O3P69_003663</name>
</gene>
<feature type="chain" id="PRO_5043912031" evidence="2">
    <location>
        <begin position="24"/>
        <end position="247"/>
    </location>
</feature>
<dbReference type="Proteomes" id="UP001487740">
    <property type="component" value="Unassembled WGS sequence"/>
</dbReference>